<dbReference type="InterPro" id="IPR050889">
    <property type="entry name" value="Dendritic_Spine_Reg/Scaffold"/>
</dbReference>
<evidence type="ECO:0000256" key="2">
    <source>
        <dbReference type="ARBA" id="ARBA00023043"/>
    </source>
</evidence>
<organism evidence="3 4">
    <name type="scientific">Aspergillus pseudonomiae</name>
    <dbReference type="NCBI Taxonomy" id="1506151"/>
    <lineage>
        <taxon>Eukaryota</taxon>
        <taxon>Fungi</taxon>
        <taxon>Dikarya</taxon>
        <taxon>Ascomycota</taxon>
        <taxon>Pezizomycotina</taxon>
        <taxon>Eurotiomycetes</taxon>
        <taxon>Eurotiomycetidae</taxon>
        <taxon>Eurotiales</taxon>
        <taxon>Aspergillaceae</taxon>
        <taxon>Aspergillus</taxon>
        <taxon>Aspergillus subgen. Circumdati</taxon>
    </lineage>
</organism>
<dbReference type="GeneID" id="43671547"/>
<name>A0A5N6IKS7_9EURO</name>
<dbReference type="Pfam" id="PF12796">
    <property type="entry name" value="Ank_2"/>
    <property type="match status" value="3"/>
</dbReference>
<evidence type="ECO:0000313" key="3">
    <source>
        <dbReference type="EMBL" id="KAE8405780.1"/>
    </source>
</evidence>
<proteinExistence type="predicted"/>
<protein>
    <submittedName>
        <fullName evidence="3">Ankyrin repeat-containing domain protein</fullName>
    </submittedName>
</protein>
<dbReference type="Gene3D" id="1.25.40.20">
    <property type="entry name" value="Ankyrin repeat-containing domain"/>
    <property type="match status" value="3"/>
</dbReference>
<accession>A0A5N6IKS7</accession>
<dbReference type="AlphaFoldDB" id="A0A5N6IKS7"/>
<evidence type="ECO:0000256" key="1">
    <source>
        <dbReference type="ARBA" id="ARBA00022737"/>
    </source>
</evidence>
<dbReference type="PROSITE" id="PS50297">
    <property type="entry name" value="ANK_REP_REGION"/>
    <property type="match status" value="4"/>
</dbReference>
<dbReference type="PRINTS" id="PR01415">
    <property type="entry name" value="ANKYRIN"/>
</dbReference>
<dbReference type="SMART" id="SM00248">
    <property type="entry name" value="ANK"/>
    <property type="match status" value="9"/>
</dbReference>
<keyword evidence="2" id="KW-0040">ANK repeat</keyword>
<reference evidence="3 4" key="1">
    <citation type="submission" date="2019-04" db="EMBL/GenBank/DDBJ databases">
        <authorList>
            <consortium name="DOE Joint Genome Institute"/>
            <person name="Mondo S."/>
            <person name="Kjaerbolling I."/>
            <person name="Vesth T."/>
            <person name="Frisvad J.C."/>
            <person name="Nybo J.L."/>
            <person name="Theobald S."/>
            <person name="Kildgaard S."/>
            <person name="Isbrandt T."/>
            <person name="Kuo A."/>
            <person name="Sato A."/>
            <person name="Lyhne E.K."/>
            <person name="Kogle M.E."/>
            <person name="Wiebenga A."/>
            <person name="Kun R.S."/>
            <person name="Lubbers R.J."/>
            <person name="Makela M.R."/>
            <person name="Barry K."/>
            <person name="Chovatia M."/>
            <person name="Clum A."/>
            <person name="Daum C."/>
            <person name="Haridas S."/>
            <person name="He G."/>
            <person name="LaButti K."/>
            <person name="Lipzen A."/>
            <person name="Riley R."/>
            <person name="Salamov A."/>
            <person name="Simmons B.A."/>
            <person name="Magnuson J.K."/>
            <person name="Henrissat B."/>
            <person name="Mortensen U.H."/>
            <person name="Larsen T.O."/>
            <person name="Devries R.P."/>
            <person name="Grigoriev I.V."/>
            <person name="Machida M."/>
            <person name="Baker S.E."/>
            <person name="Andersen M.R."/>
            <person name="Cantor M.N."/>
            <person name="Hua S.X."/>
        </authorList>
    </citation>
    <scope>NUCLEOTIDE SEQUENCE [LARGE SCALE GENOMIC DNA]</scope>
    <source>
        <strain evidence="3 4">CBS 119388</strain>
    </source>
</reference>
<dbReference type="InterPro" id="IPR036770">
    <property type="entry name" value="Ankyrin_rpt-contain_sf"/>
</dbReference>
<dbReference type="InterPro" id="IPR002110">
    <property type="entry name" value="Ankyrin_rpt"/>
</dbReference>
<dbReference type="RefSeq" id="XP_031943099.1">
    <property type="nucleotide sequence ID" value="XM_032086856.1"/>
</dbReference>
<dbReference type="PANTHER" id="PTHR24166">
    <property type="entry name" value="ROLLING PEBBLES, ISOFORM B"/>
    <property type="match status" value="1"/>
</dbReference>
<accession>A0A5N7DH88</accession>
<dbReference type="PROSITE" id="PS50088">
    <property type="entry name" value="ANK_REPEAT"/>
    <property type="match status" value="4"/>
</dbReference>
<dbReference type="EMBL" id="ML736758">
    <property type="protein sequence ID" value="KAE8405780.1"/>
    <property type="molecule type" value="Genomic_DNA"/>
</dbReference>
<dbReference type="PANTHER" id="PTHR24166:SF48">
    <property type="entry name" value="PROTEIN VAPYRIN"/>
    <property type="match status" value="1"/>
</dbReference>
<keyword evidence="1" id="KW-0677">Repeat</keyword>
<keyword evidence="4" id="KW-1185">Reference proteome</keyword>
<evidence type="ECO:0000313" key="4">
    <source>
        <dbReference type="Proteomes" id="UP000325579"/>
    </source>
</evidence>
<dbReference type="Proteomes" id="UP000325579">
    <property type="component" value="Unassembled WGS sequence"/>
</dbReference>
<sequence length="513" mass="56560">METKDAASGSQEGGVDDTQSIDKSNLELLPADLFWMIADLLPLADVSVFSSVNHTFYRTLQPYLYKLGNAEFRNSHSVTDTHTWLEFAIGLGLDDLAVRLLDNGADPRMQCTCKGNVRSENAVFLATLFERMEIFNKIDITKSDIYGPYGEPEITLLQLALGNGNFAMAQEILERGHGVNDPINKNFTPLHYAAYIGEYEIVKLLLQLGADVHHVGFRFVSITPLGCALAANIRYPHHDREKIINLLLERGASVEGYPGPRHLNVAAAQGYIPGVELLIHHGAIVNGDRYENTTTPLHFAVSLGHLECVNALLEAGASVNAKTEQDNTPLHYSAGPCVEYYPQWWVHEGFLHYPRFEKTANCMETLLKAGAAVDVQNHNRETPLHRAARHGWVACVEALINAGAVLDPKDRDNMTPLHIAVAWSHIDCVRMLVERGASVGLLADGRKLIDLTTQTQEGVEIRVFLELLTPRAVDEVEGTEISSPYHELTNGSDEDTEDVVDLGANPSEEQPGS</sequence>
<gene>
    <name evidence="3" type="ORF">BDV37DRAFT_281613</name>
</gene>
<dbReference type="OrthoDB" id="366390at2759"/>
<dbReference type="SUPFAM" id="SSF48403">
    <property type="entry name" value="Ankyrin repeat"/>
    <property type="match status" value="1"/>
</dbReference>